<evidence type="ECO:0000256" key="4">
    <source>
        <dbReference type="SAM" id="SignalP"/>
    </source>
</evidence>
<feature type="signal peptide" evidence="4">
    <location>
        <begin position="1"/>
        <end position="22"/>
    </location>
</feature>
<gene>
    <name evidence="6" type="ORF">HDF17_001782</name>
</gene>
<dbReference type="GO" id="GO:0004181">
    <property type="term" value="F:metallocarboxypeptidase activity"/>
    <property type="evidence" value="ECO:0007669"/>
    <property type="project" value="InterPro"/>
</dbReference>
<keyword evidence="4" id="KW-0732">Signal</keyword>
<comment type="caution">
    <text evidence="3">Lacks conserved residue(s) required for the propagation of feature annotation.</text>
</comment>
<evidence type="ECO:0000313" key="7">
    <source>
        <dbReference type="Proteomes" id="UP000589520"/>
    </source>
</evidence>
<dbReference type="SMART" id="SM00631">
    <property type="entry name" value="Zn_pept"/>
    <property type="match status" value="1"/>
</dbReference>
<dbReference type="PROSITE" id="PS52035">
    <property type="entry name" value="PEPTIDASE_M14"/>
    <property type="match status" value="1"/>
</dbReference>
<keyword evidence="7" id="KW-1185">Reference proteome</keyword>
<proteinExistence type="inferred from homology"/>
<evidence type="ECO:0000256" key="3">
    <source>
        <dbReference type="PROSITE-ProRule" id="PRU01379"/>
    </source>
</evidence>
<comment type="caution">
    <text evidence="6">The sequence shown here is derived from an EMBL/GenBank/DDBJ whole genome shotgun (WGS) entry which is preliminary data.</text>
</comment>
<organism evidence="6 7">
    <name type="scientific">Granulicella arctica</name>
    <dbReference type="NCBI Taxonomy" id="940613"/>
    <lineage>
        <taxon>Bacteria</taxon>
        <taxon>Pseudomonadati</taxon>
        <taxon>Acidobacteriota</taxon>
        <taxon>Terriglobia</taxon>
        <taxon>Terriglobales</taxon>
        <taxon>Acidobacteriaceae</taxon>
        <taxon>Granulicella</taxon>
    </lineage>
</organism>
<dbReference type="InterPro" id="IPR000834">
    <property type="entry name" value="Peptidase_M14"/>
</dbReference>
<sequence length="625" mass="68863">MMRIPALLLCSGVCALSFSAFAQVDPLLAVPHAPVHCTDVPKDATPAEASCYQTTPNYADTMAYLHKLAAKAPRQVHIEPFGTTGEGRELDIVIVSKDGVFDPAALHAAKRPIVLVQNSIHAGEMDGKDACLALLRDMVVTKTKAALLDRAVFVFIPIYNADGHERRGPFNRINQLGPDEMGWRGNGTNLNLNRDYLKADAPETRAFMAMIHHWLPDFFVDDHVTDGADYRYDVTFTIDDGPNLPAATAQWVDSTVTPSLERYVDAHGHLAAPTYIMLVDDTDPAKGLGFNDDPPRFSTGYMVLEGRPGMLVELHMLKDYRTRVTGNYQILAGLMELVNRDADKLIALNASADAEAKQLGSQPTVPYPLALGWSGQTTPFTFHGYSYTRTLSEISGAMRVNYTHTPVDLTVPFQTGFKATAEATLPVAYIIPAQWTKVIDVLAAHQVEIERTSASWTGEVESYQCGGMTWQDPPFEGRHPTFNGEAARSPGKFGTCELVHRPMTYPAGSAVVRLNQRLSKVVAEWLEPAAPDSALQWGFFDPIFEQKEYGEAYVVERLAREMMAKDPALKAEFEKKIATDPAFAANPGARLDFFYNHSPWFAANRVGEYPVGRLKSIEGLPLATR</sequence>
<dbReference type="SUPFAM" id="SSF53187">
    <property type="entry name" value="Zn-dependent exopeptidases"/>
    <property type="match status" value="1"/>
</dbReference>
<evidence type="ECO:0000256" key="1">
    <source>
        <dbReference type="ARBA" id="ARBA00001947"/>
    </source>
</evidence>
<comment type="similarity">
    <text evidence="2 3">Belongs to the peptidase M14 family.</text>
</comment>
<dbReference type="PANTHER" id="PTHR11705:SF145">
    <property type="entry name" value="PEPTIDASE M14 CARBOXYPEPTIDASE A DOMAIN-CONTAINING PROTEIN"/>
    <property type="match status" value="1"/>
</dbReference>
<dbReference type="EMBL" id="JACCCW010000001">
    <property type="protein sequence ID" value="NYF79495.1"/>
    <property type="molecule type" value="Genomic_DNA"/>
</dbReference>
<evidence type="ECO:0000259" key="5">
    <source>
        <dbReference type="PROSITE" id="PS52035"/>
    </source>
</evidence>
<dbReference type="Gene3D" id="3.40.630.10">
    <property type="entry name" value="Zn peptidases"/>
    <property type="match status" value="1"/>
</dbReference>
<name>A0A7Y9TH50_9BACT</name>
<dbReference type="Pfam" id="PF00246">
    <property type="entry name" value="Peptidase_M14"/>
    <property type="match status" value="1"/>
</dbReference>
<comment type="cofactor">
    <cofactor evidence="1">
        <name>Zn(2+)</name>
        <dbReference type="ChEBI" id="CHEBI:29105"/>
    </cofactor>
</comment>
<dbReference type="GO" id="GO:0005615">
    <property type="term" value="C:extracellular space"/>
    <property type="evidence" value="ECO:0007669"/>
    <property type="project" value="TreeGrafter"/>
</dbReference>
<evidence type="ECO:0000313" key="6">
    <source>
        <dbReference type="EMBL" id="NYF79495.1"/>
    </source>
</evidence>
<dbReference type="RefSeq" id="WP_246301668.1">
    <property type="nucleotide sequence ID" value="NZ_JACCCW010000001.1"/>
</dbReference>
<dbReference type="PANTHER" id="PTHR11705">
    <property type="entry name" value="PROTEASE FAMILY M14 CARBOXYPEPTIDASE A,B"/>
    <property type="match status" value="1"/>
</dbReference>
<dbReference type="GO" id="GO:0006508">
    <property type="term" value="P:proteolysis"/>
    <property type="evidence" value="ECO:0007669"/>
    <property type="project" value="InterPro"/>
</dbReference>
<dbReference type="CDD" id="cd06241">
    <property type="entry name" value="M14-like"/>
    <property type="match status" value="1"/>
</dbReference>
<dbReference type="Proteomes" id="UP000589520">
    <property type="component" value="Unassembled WGS sequence"/>
</dbReference>
<evidence type="ECO:0000256" key="2">
    <source>
        <dbReference type="ARBA" id="ARBA00005988"/>
    </source>
</evidence>
<feature type="chain" id="PRO_5031351257" evidence="4">
    <location>
        <begin position="23"/>
        <end position="625"/>
    </location>
</feature>
<accession>A0A7Y9TH50</accession>
<feature type="domain" description="Peptidase M14" evidence="5">
    <location>
        <begin position="54"/>
        <end position="317"/>
    </location>
</feature>
<dbReference type="GO" id="GO:0008270">
    <property type="term" value="F:zinc ion binding"/>
    <property type="evidence" value="ECO:0007669"/>
    <property type="project" value="InterPro"/>
</dbReference>
<reference evidence="6 7" key="1">
    <citation type="submission" date="2020-07" db="EMBL/GenBank/DDBJ databases">
        <title>Genomic Encyclopedia of Type Strains, Phase IV (KMG-V): Genome sequencing to study the core and pangenomes of soil and plant-associated prokaryotes.</title>
        <authorList>
            <person name="Whitman W."/>
        </authorList>
    </citation>
    <scope>NUCLEOTIDE SEQUENCE [LARGE SCALE GENOMIC DNA]</scope>
    <source>
        <strain evidence="6 7">X4EP2</strain>
    </source>
</reference>
<dbReference type="AlphaFoldDB" id="A0A7Y9TH50"/>
<protein>
    <submittedName>
        <fullName evidence="6">Murein tripeptide amidase MpaA</fullName>
    </submittedName>
</protein>